<evidence type="ECO:0000313" key="4">
    <source>
        <dbReference type="Proteomes" id="UP000078544"/>
    </source>
</evidence>
<gene>
    <name evidence="3" type="ORF">AAL_05389</name>
</gene>
<feature type="chain" id="PRO_5013380176" evidence="2">
    <location>
        <begin position="16"/>
        <end position="100"/>
    </location>
</feature>
<comment type="caution">
    <text evidence="3">The sequence shown here is derived from an EMBL/GenBank/DDBJ whole genome shotgun (WGS) entry which is preliminary data.</text>
</comment>
<keyword evidence="2" id="KW-0732">Signal</keyword>
<keyword evidence="4" id="KW-1185">Reference proteome</keyword>
<evidence type="ECO:0000313" key="3">
    <source>
        <dbReference type="EMBL" id="KZZ93673.1"/>
    </source>
</evidence>
<feature type="signal peptide" evidence="2">
    <location>
        <begin position="1"/>
        <end position="15"/>
    </location>
</feature>
<reference evidence="3 4" key="1">
    <citation type="journal article" date="2016" name="Genome Biol. Evol.">
        <title>Divergent and convergent evolution of fungal pathogenicity.</title>
        <authorList>
            <person name="Shang Y."/>
            <person name="Xiao G."/>
            <person name="Zheng P."/>
            <person name="Cen K."/>
            <person name="Zhan S."/>
            <person name="Wang C."/>
        </authorList>
    </citation>
    <scope>NUCLEOTIDE SEQUENCE [LARGE SCALE GENOMIC DNA]</scope>
    <source>
        <strain evidence="3 4">RCEF 2490</strain>
    </source>
</reference>
<dbReference type="AlphaFoldDB" id="A0A162IHV2"/>
<evidence type="ECO:0000256" key="1">
    <source>
        <dbReference type="SAM" id="MobiDB-lite"/>
    </source>
</evidence>
<evidence type="ECO:0000256" key="2">
    <source>
        <dbReference type="SAM" id="SignalP"/>
    </source>
</evidence>
<sequence>MKYTILIAIAAAAAATPAPPSESAAKKLPWLEGSKVDCGIIVNAVKESCIGTGSWCNSEWAHQAGYVTPKDCFAARETAPKPEPEPKGLTDTAKATRAKD</sequence>
<feature type="compositionally biased region" description="Basic and acidic residues" evidence="1">
    <location>
        <begin position="78"/>
        <end position="88"/>
    </location>
</feature>
<organism evidence="3 4">
    <name type="scientific">Moelleriella libera RCEF 2490</name>
    <dbReference type="NCBI Taxonomy" id="1081109"/>
    <lineage>
        <taxon>Eukaryota</taxon>
        <taxon>Fungi</taxon>
        <taxon>Dikarya</taxon>
        <taxon>Ascomycota</taxon>
        <taxon>Pezizomycotina</taxon>
        <taxon>Sordariomycetes</taxon>
        <taxon>Hypocreomycetidae</taxon>
        <taxon>Hypocreales</taxon>
        <taxon>Clavicipitaceae</taxon>
        <taxon>Moelleriella</taxon>
    </lineage>
</organism>
<dbReference type="Proteomes" id="UP000078544">
    <property type="component" value="Unassembled WGS sequence"/>
</dbReference>
<accession>A0A162IHV2</accession>
<dbReference type="EMBL" id="AZGY01000012">
    <property type="protein sequence ID" value="KZZ93673.1"/>
    <property type="molecule type" value="Genomic_DNA"/>
</dbReference>
<name>A0A162IHV2_9HYPO</name>
<protein>
    <submittedName>
        <fullName evidence="3">Uncharacterized protein</fullName>
    </submittedName>
</protein>
<proteinExistence type="predicted"/>
<feature type="region of interest" description="Disordered" evidence="1">
    <location>
        <begin position="77"/>
        <end position="100"/>
    </location>
</feature>